<dbReference type="InterPro" id="IPR012425">
    <property type="entry name" value="DmpG_comm"/>
</dbReference>
<sequence length="31" mass="3205">VGEAGYVGGQEDMIIDVALQLVAERDRAAAS</sequence>
<keyword evidence="3" id="KW-1185">Reference proteome</keyword>
<gene>
    <name evidence="2" type="ORF">ACFQ07_25320</name>
</gene>
<proteinExistence type="predicted"/>
<feature type="non-terminal residue" evidence="2">
    <location>
        <position position="1"/>
    </location>
</feature>
<accession>A0ABW3CPP5</accession>
<reference evidence="3" key="1">
    <citation type="journal article" date="2019" name="Int. J. Syst. Evol. Microbiol.">
        <title>The Global Catalogue of Microorganisms (GCM) 10K type strain sequencing project: providing services to taxonomists for standard genome sequencing and annotation.</title>
        <authorList>
            <consortium name="The Broad Institute Genomics Platform"/>
            <consortium name="The Broad Institute Genome Sequencing Center for Infectious Disease"/>
            <person name="Wu L."/>
            <person name="Ma J."/>
        </authorList>
    </citation>
    <scope>NUCLEOTIDE SEQUENCE [LARGE SCALE GENOMIC DNA]</scope>
    <source>
        <strain evidence="3">JCM 31696</strain>
    </source>
</reference>
<name>A0ABW3CPP5_9ACTN</name>
<organism evidence="2 3">
    <name type="scientific">Actinomadura adrarensis</name>
    <dbReference type="NCBI Taxonomy" id="1819600"/>
    <lineage>
        <taxon>Bacteria</taxon>
        <taxon>Bacillati</taxon>
        <taxon>Actinomycetota</taxon>
        <taxon>Actinomycetes</taxon>
        <taxon>Streptosporangiales</taxon>
        <taxon>Thermomonosporaceae</taxon>
        <taxon>Actinomadura</taxon>
    </lineage>
</organism>
<evidence type="ECO:0000313" key="2">
    <source>
        <dbReference type="EMBL" id="MFD0855587.1"/>
    </source>
</evidence>
<feature type="domain" description="DmpG-like communication" evidence="1">
    <location>
        <begin position="1"/>
        <end position="22"/>
    </location>
</feature>
<dbReference type="Proteomes" id="UP001597083">
    <property type="component" value="Unassembled WGS sequence"/>
</dbReference>
<dbReference type="EMBL" id="JBHTIR010003674">
    <property type="protein sequence ID" value="MFD0855587.1"/>
    <property type="molecule type" value="Genomic_DNA"/>
</dbReference>
<dbReference type="Gene3D" id="1.10.8.60">
    <property type="match status" value="1"/>
</dbReference>
<dbReference type="Pfam" id="PF07836">
    <property type="entry name" value="DmpG_comm"/>
    <property type="match status" value="1"/>
</dbReference>
<dbReference type="SUPFAM" id="SSF89000">
    <property type="entry name" value="post-HMGL domain-like"/>
    <property type="match status" value="1"/>
</dbReference>
<comment type="caution">
    <text evidence="2">The sequence shown here is derived from an EMBL/GenBank/DDBJ whole genome shotgun (WGS) entry which is preliminary data.</text>
</comment>
<protein>
    <recommendedName>
        <fullName evidence="1">DmpG-like communication domain-containing protein</fullName>
    </recommendedName>
</protein>
<evidence type="ECO:0000259" key="1">
    <source>
        <dbReference type="Pfam" id="PF07836"/>
    </source>
</evidence>
<evidence type="ECO:0000313" key="3">
    <source>
        <dbReference type="Proteomes" id="UP001597083"/>
    </source>
</evidence>